<keyword evidence="3" id="KW-1185">Reference proteome</keyword>
<evidence type="ECO:0000313" key="3">
    <source>
        <dbReference type="Proteomes" id="UP000886523"/>
    </source>
</evidence>
<feature type="compositionally biased region" description="Basic and acidic residues" evidence="1">
    <location>
        <begin position="1"/>
        <end position="13"/>
    </location>
</feature>
<evidence type="ECO:0000313" key="2">
    <source>
        <dbReference type="EMBL" id="KAF9513459.1"/>
    </source>
</evidence>
<proteinExistence type="predicted"/>
<feature type="compositionally biased region" description="Low complexity" evidence="1">
    <location>
        <begin position="51"/>
        <end position="69"/>
    </location>
</feature>
<feature type="region of interest" description="Disordered" evidence="1">
    <location>
        <begin position="1"/>
        <end position="203"/>
    </location>
</feature>
<comment type="caution">
    <text evidence="2">The sequence shown here is derived from an EMBL/GenBank/DDBJ whole genome shotgun (WGS) entry which is preliminary data.</text>
</comment>
<feature type="compositionally biased region" description="Low complexity" evidence="1">
    <location>
        <begin position="76"/>
        <end position="90"/>
    </location>
</feature>
<accession>A0A9P6DW77</accession>
<dbReference type="AlphaFoldDB" id="A0A9P6DW77"/>
<feature type="compositionally biased region" description="Polar residues" evidence="1">
    <location>
        <begin position="119"/>
        <end position="135"/>
    </location>
</feature>
<name>A0A9P6DW77_9AGAM</name>
<feature type="compositionally biased region" description="Basic and acidic residues" evidence="1">
    <location>
        <begin position="160"/>
        <end position="174"/>
    </location>
</feature>
<dbReference type="Proteomes" id="UP000886523">
    <property type="component" value="Unassembled WGS sequence"/>
</dbReference>
<sequence length="203" mass="22149">MSPRFERRSKDAPMDFTYDSPDVDRMASGAWSPFKEALAQSRMSKPGAQGPNSNPSSLLFSSSSNASPFQFGGKDSTVPSSSNSASVFSFEPRTPWAPPPSFSPQKVFPTSPGPDNADVSMSTAGSPTPEASPSTRTRHIIGNEVALGSPISPLRRSAYKARERDRSRERERERGRRRGLIPSRRDESDISDDENVCHCQLGV</sequence>
<reference evidence="2" key="1">
    <citation type="journal article" date="2020" name="Nat. Commun.">
        <title>Large-scale genome sequencing of mycorrhizal fungi provides insights into the early evolution of symbiotic traits.</title>
        <authorList>
            <person name="Miyauchi S."/>
            <person name="Kiss E."/>
            <person name="Kuo A."/>
            <person name="Drula E."/>
            <person name="Kohler A."/>
            <person name="Sanchez-Garcia M."/>
            <person name="Morin E."/>
            <person name="Andreopoulos B."/>
            <person name="Barry K.W."/>
            <person name="Bonito G."/>
            <person name="Buee M."/>
            <person name="Carver A."/>
            <person name="Chen C."/>
            <person name="Cichocki N."/>
            <person name="Clum A."/>
            <person name="Culley D."/>
            <person name="Crous P.W."/>
            <person name="Fauchery L."/>
            <person name="Girlanda M."/>
            <person name="Hayes R.D."/>
            <person name="Keri Z."/>
            <person name="LaButti K."/>
            <person name="Lipzen A."/>
            <person name="Lombard V."/>
            <person name="Magnuson J."/>
            <person name="Maillard F."/>
            <person name="Murat C."/>
            <person name="Nolan M."/>
            <person name="Ohm R.A."/>
            <person name="Pangilinan J."/>
            <person name="Pereira M.F."/>
            <person name="Perotto S."/>
            <person name="Peter M."/>
            <person name="Pfister S."/>
            <person name="Riley R."/>
            <person name="Sitrit Y."/>
            <person name="Stielow J.B."/>
            <person name="Szollosi G."/>
            <person name="Zifcakova L."/>
            <person name="Stursova M."/>
            <person name="Spatafora J.W."/>
            <person name="Tedersoo L."/>
            <person name="Vaario L.M."/>
            <person name="Yamada A."/>
            <person name="Yan M."/>
            <person name="Wang P."/>
            <person name="Xu J."/>
            <person name="Bruns T."/>
            <person name="Baldrian P."/>
            <person name="Vilgalys R."/>
            <person name="Dunand C."/>
            <person name="Henrissat B."/>
            <person name="Grigoriev I.V."/>
            <person name="Hibbett D."/>
            <person name="Nagy L.G."/>
            <person name="Martin F.M."/>
        </authorList>
    </citation>
    <scope>NUCLEOTIDE SEQUENCE</scope>
    <source>
        <strain evidence="2">UP504</strain>
    </source>
</reference>
<protein>
    <submittedName>
        <fullName evidence="2">Uncharacterized protein</fullName>
    </submittedName>
</protein>
<gene>
    <name evidence="2" type="ORF">BS47DRAFT_969987</name>
</gene>
<evidence type="ECO:0000256" key="1">
    <source>
        <dbReference type="SAM" id="MobiDB-lite"/>
    </source>
</evidence>
<dbReference type="EMBL" id="MU128972">
    <property type="protein sequence ID" value="KAF9513459.1"/>
    <property type="molecule type" value="Genomic_DNA"/>
</dbReference>
<organism evidence="2 3">
    <name type="scientific">Hydnum rufescens UP504</name>
    <dbReference type="NCBI Taxonomy" id="1448309"/>
    <lineage>
        <taxon>Eukaryota</taxon>
        <taxon>Fungi</taxon>
        <taxon>Dikarya</taxon>
        <taxon>Basidiomycota</taxon>
        <taxon>Agaricomycotina</taxon>
        <taxon>Agaricomycetes</taxon>
        <taxon>Cantharellales</taxon>
        <taxon>Hydnaceae</taxon>
        <taxon>Hydnum</taxon>
    </lineage>
</organism>